<dbReference type="EMBL" id="JAGYWB010000012">
    <property type="protein sequence ID" value="KAI0502387.1"/>
    <property type="molecule type" value="Genomic_DNA"/>
</dbReference>
<protein>
    <submittedName>
        <fullName evidence="2">Uncharacterized protein</fullName>
    </submittedName>
</protein>
<comment type="caution">
    <text evidence="2">The sequence shown here is derived from an EMBL/GenBank/DDBJ whole genome shotgun (WGS) entry which is preliminary data.</text>
</comment>
<sequence length="137" mass="15496">MTVDERISFMEGQVVDLRDMMKKMLKIKNQTAASVAKGGEGKTTNLEICQEEDEVEIMEGGRRRPHLEPIQREERGGGYGERQEGYYGRRGANFEDIMGDFEGVWAMEEQGKTGKHGVHLALGREETMKELEEIGTT</sequence>
<accession>A0A8T3B1X0</accession>
<dbReference type="Proteomes" id="UP000829196">
    <property type="component" value="Unassembled WGS sequence"/>
</dbReference>
<feature type="compositionally biased region" description="Basic and acidic residues" evidence="1">
    <location>
        <begin position="59"/>
        <end position="84"/>
    </location>
</feature>
<gene>
    <name evidence="2" type="ORF">KFK09_017336</name>
</gene>
<proteinExistence type="predicted"/>
<name>A0A8T3B1X0_DENNO</name>
<feature type="region of interest" description="Disordered" evidence="1">
    <location>
        <begin position="57"/>
        <end position="85"/>
    </location>
</feature>
<reference evidence="2" key="1">
    <citation type="journal article" date="2022" name="Front. Genet.">
        <title>Chromosome-Scale Assembly of the Dendrobium nobile Genome Provides Insights Into the Molecular Mechanism of the Biosynthesis of the Medicinal Active Ingredient of Dendrobium.</title>
        <authorList>
            <person name="Xu Q."/>
            <person name="Niu S.-C."/>
            <person name="Li K.-L."/>
            <person name="Zheng P.-J."/>
            <person name="Zhang X.-J."/>
            <person name="Jia Y."/>
            <person name="Liu Y."/>
            <person name="Niu Y.-X."/>
            <person name="Yu L.-H."/>
            <person name="Chen D.-F."/>
            <person name="Zhang G.-Q."/>
        </authorList>
    </citation>
    <scope>NUCLEOTIDE SEQUENCE</scope>
    <source>
        <tissue evidence="2">Leaf</tissue>
    </source>
</reference>
<keyword evidence="3" id="KW-1185">Reference proteome</keyword>
<organism evidence="2 3">
    <name type="scientific">Dendrobium nobile</name>
    <name type="common">Orchid</name>
    <dbReference type="NCBI Taxonomy" id="94219"/>
    <lineage>
        <taxon>Eukaryota</taxon>
        <taxon>Viridiplantae</taxon>
        <taxon>Streptophyta</taxon>
        <taxon>Embryophyta</taxon>
        <taxon>Tracheophyta</taxon>
        <taxon>Spermatophyta</taxon>
        <taxon>Magnoliopsida</taxon>
        <taxon>Liliopsida</taxon>
        <taxon>Asparagales</taxon>
        <taxon>Orchidaceae</taxon>
        <taxon>Epidendroideae</taxon>
        <taxon>Malaxideae</taxon>
        <taxon>Dendrobiinae</taxon>
        <taxon>Dendrobium</taxon>
    </lineage>
</organism>
<evidence type="ECO:0000313" key="2">
    <source>
        <dbReference type="EMBL" id="KAI0502387.1"/>
    </source>
</evidence>
<evidence type="ECO:0000313" key="3">
    <source>
        <dbReference type="Proteomes" id="UP000829196"/>
    </source>
</evidence>
<dbReference type="AlphaFoldDB" id="A0A8T3B1X0"/>
<evidence type="ECO:0000256" key="1">
    <source>
        <dbReference type="SAM" id="MobiDB-lite"/>
    </source>
</evidence>